<evidence type="ECO:0000256" key="6">
    <source>
        <dbReference type="ARBA" id="ARBA00022692"/>
    </source>
</evidence>
<comment type="subcellular location">
    <subcellularLocation>
        <location evidence="2">Cell membrane</location>
        <topology evidence="2">Multi-pass membrane protein</topology>
    </subcellularLocation>
</comment>
<evidence type="ECO:0000256" key="3">
    <source>
        <dbReference type="ARBA" id="ARBA00022448"/>
    </source>
</evidence>
<protein>
    <submittedName>
        <fullName evidence="15">Cytochrome B561</fullName>
    </submittedName>
</protein>
<dbReference type="InterPro" id="IPR016174">
    <property type="entry name" value="Di-haem_cyt_TM"/>
</dbReference>
<evidence type="ECO:0000256" key="12">
    <source>
        <dbReference type="ARBA" id="ARBA00037975"/>
    </source>
</evidence>
<feature type="transmembrane region" description="Helical" evidence="13">
    <location>
        <begin position="94"/>
        <end position="120"/>
    </location>
</feature>
<evidence type="ECO:0000313" key="15">
    <source>
        <dbReference type="EMBL" id="AIW21823.1"/>
    </source>
</evidence>
<evidence type="ECO:0000256" key="4">
    <source>
        <dbReference type="ARBA" id="ARBA00022475"/>
    </source>
</evidence>
<feature type="transmembrane region" description="Helical" evidence="13">
    <location>
        <begin position="45"/>
        <end position="67"/>
    </location>
</feature>
<keyword evidence="10" id="KW-0408">Iron</keyword>
<sequence length="173" mass="20290">MNMSGVSYDRVTKTFHWFMAIIIVYTTIAGYGMHLTTQDSPMFHFLSTLNMSLATVAAPVFLARWVWKYFRPSLEIDDNIAHWQKSIAKLTHSLMYFMMSWVFISGFLMLESSYHFFWMVEVSNLIQEVEISSFFFKVHRLSCLMLASLVMLHILAVAHHHIIRKNNVLKLML</sequence>
<keyword evidence="5" id="KW-0349">Heme</keyword>
<comment type="cofactor">
    <cofactor evidence="1">
        <name>heme b</name>
        <dbReference type="ChEBI" id="CHEBI:60344"/>
    </cofactor>
</comment>
<keyword evidence="7" id="KW-0479">Metal-binding</keyword>
<dbReference type="GO" id="GO:0009055">
    <property type="term" value="F:electron transfer activity"/>
    <property type="evidence" value="ECO:0007669"/>
    <property type="project" value="InterPro"/>
</dbReference>
<dbReference type="GO" id="GO:0005886">
    <property type="term" value="C:plasma membrane"/>
    <property type="evidence" value="ECO:0007669"/>
    <property type="project" value="UniProtKB-SubCell"/>
</dbReference>
<keyword evidence="8" id="KW-0249">Electron transport</keyword>
<dbReference type="SUPFAM" id="SSF81342">
    <property type="entry name" value="Transmembrane di-heme cytochromes"/>
    <property type="match status" value="1"/>
</dbReference>
<evidence type="ECO:0000256" key="10">
    <source>
        <dbReference type="ARBA" id="ARBA00023004"/>
    </source>
</evidence>
<keyword evidence="9 13" id="KW-1133">Transmembrane helix</keyword>
<reference evidence="15 16" key="1">
    <citation type="submission" date="2014-10" db="EMBL/GenBank/DDBJ databases">
        <title>The Complete Genome Sequence for the Shellfish Pathogen Vibrio coralliilyticus RE98 Isolated from a Shellfish Hatchery.</title>
        <authorList>
            <person name="Richards G.P."/>
            <person name="Bono J.L."/>
            <person name="Watson M.A."/>
            <person name="Needleman D.S."/>
        </authorList>
    </citation>
    <scope>NUCLEOTIDE SEQUENCE [LARGE SCALE GENOMIC DNA]</scope>
    <source>
        <strain evidence="15 16">RE98</strain>
    </source>
</reference>
<dbReference type="GO" id="GO:0022904">
    <property type="term" value="P:respiratory electron transport chain"/>
    <property type="evidence" value="ECO:0007669"/>
    <property type="project" value="InterPro"/>
</dbReference>
<dbReference type="GO" id="GO:0020037">
    <property type="term" value="F:heme binding"/>
    <property type="evidence" value="ECO:0007669"/>
    <property type="project" value="TreeGrafter"/>
</dbReference>
<evidence type="ECO:0000259" key="14">
    <source>
        <dbReference type="Pfam" id="PF01292"/>
    </source>
</evidence>
<keyword evidence="11 13" id="KW-0472">Membrane</keyword>
<evidence type="ECO:0000256" key="11">
    <source>
        <dbReference type="ARBA" id="ARBA00023136"/>
    </source>
</evidence>
<comment type="similarity">
    <text evidence="12">Belongs to the cytochrome b561 family.</text>
</comment>
<feature type="transmembrane region" description="Helical" evidence="13">
    <location>
        <begin position="141"/>
        <end position="163"/>
    </location>
</feature>
<dbReference type="GO" id="GO:0046872">
    <property type="term" value="F:metal ion binding"/>
    <property type="evidence" value="ECO:0007669"/>
    <property type="project" value="UniProtKB-KW"/>
</dbReference>
<keyword evidence="4" id="KW-1003">Cell membrane</keyword>
<evidence type="ECO:0000256" key="5">
    <source>
        <dbReference type="ARBA" id="ARBA00022617"/>
    </source>
</evidence>
<keyword evidence="6 13" id="KW-0812">Transmembrane</keyword>
<keyword evidence="3" id="KW-0813">Transport</keyword>
<evidence type="ECO:0000256" key="13">
    <source>
        <dbReference type="SAM" id="Phobius"/>
    </source>
</evidence>
<keyword evidence="16" id="KW-1185">Reference proteome</keyword>
<dbReference type="PANTHER" id="PTHR30529">
    <property type="entry name" value="CYTOCHROME B561"/>
    <property type="match status" value="1"/>
</dbReference>
<dbReference type="KEGG" id="vcy:IX92_22890"/>
<evidence type="ECO:0000256" key="9">
    <source>
        <dbReference type="ARBA" id="ARBA00022989"/>
    </source>
</evidence>
<organism evidence="15 16">
    <name type="scientific">Vibrio coralliilyticus</name>
    <dbReference type="NCBI Taxonomy" id="190893"/>
    <lineage>
        <taxon>Bacteria</taxon>
        <taxon>Pseudomonadati</taxon>
        <taxon>Pseudomonadota</taxon>
        <taxon>Gammaproteobacteria</taxon>
        <taxon>Vibrionales</taxon>
        <taxon>Vibrionaceae</taxon>
        <taxon>Vibrio</taxon>
    </lineage>
</organism>
<proteinExistence type="inferred from homology"/>
<dbReference type="EMBL" id="CP009618">
    <property type="protein sequence ID" value="AIW21823.1"/>
    <property type="molecule type" value="Genomic_DNA"/>
</dbReference>
<dbReference type="Pfam" id="PF01292">
    <property type="entry name" value="Ni_hydr_CYTB"/>
    <property type="match status" value="1"/>
</dbReference>
<evidence type="ECO:0000313" key="16">
    <source>
        <dbReference type="Proteomes" id="UP000030081"/>
    </source>
</evidence>
<dbReference type="InterPro" id="IPR052168">
    <property type="entry name" value="Cytochrome_b561_oxidase"/>
</dbReference>
<name>A0AAN0SIQ3_9VIBR</name>
<feature type="domain" description="Cytochrome b561 bacterial/Ni-hydrogenase" evidence="14">
    <location>
        <begin position="8"/>
        <end position="173"/>
    </location>
</feature>
<dbReference type="Proteomes" id="UP000030081">
    <property type="component" value="Chromosome 2"/>
</dbReference>
<dbReference type="AlphaFoldDB" id="A0AAN0SIQ3"/>
<feature type="transmembrane region" description="Helical" evidence="13">
    <location>
        <begin position="15"/>
        <end position="33"/>
    </location>
</feature>
<gene>
    <name evidence="15" type="ORF">IX92_22890</name>
</gene>
<dbReference type="InterPro" id="IPR011577">
    <property type="entry name" value="Cyt_b561_bac/Ni-Hgenase"/>
</dbReference>
<evidence type="ECO:0000256" key="7">
    <source>
        <dbReference type="ARBA" id="ARBA00022723"/>
    </source>
</evidence>
<evidence type="ECO:0000256" key="1">
    <source>
        <dbReference type="ARBA" id="ARBA00001970"/>
    </source>
</evidence>
<evidence type="ECO:0000256" key="2">
    <source>
        <dbReference type="ARBA" id="ARBA00004651"/>
    </source>
</evidence>
<dbReference type="PANTHER" id="PTHR30529:SF7">
    <property type="entry name" value="CYTOCHROME B561 BACTERIAL_NI-HYDROGENASE DOMAIN-CONTAINING PROTEIN"/>
    <property type="match status" value="1"/>
</dbReference>
<accession>A0AAN0SIQ3</accession>
<evidence type="ECO:0000256" key="8">
    <source>
        <dbReference type="ARBA" id="ARBA00022982"/>
    </source>
</evidence>